<dbReference type="Proteomes" id="UP000092444">
    <property type="component" value="Unassembled WGS sequence"/>
</dbReference>
<evidence type="ECO:0000313" key="1">
    <source>
        <dbReference type="EnsemblMetazoa" id="GMOY010322-PA"/>
    </source>
</evidence>
<sequence length="74" mass="7830">MFSYYVCSSSDDGGGDGGADFGGCGAYSVTRPISPDSGTSGTNPLSVHCDNNVKCPYIAEELRRKGSRNFMHTQ</sequence>
<dbReference type="AlphaFoldDB" id="A0A1B0GAI7"/>
<reference evidence="1" key="1">
    <citation type="submission" date="2020-05" db="UniProtKB">
        <authorList>
            <consortium name="EnsemblMetazoa"/>
        </authorList>
    </citation>
    <scope>IDENTIFICATION</scope>
    <source>
        <strain evidence="1">Yale</strain>
    </source>
</reference>
<keyword evidence="2" id="KW-1185">Reference proteome</keyword>
<evidence type="ECO:0000313" key="2">
    <source>
        <dbReference type="Proteomes" id="UP000092444"/>
    </source>
</evidence>
<accession>A0A1B0GAI7</accession>
<name>A0A1B0GAI7_GLOMM</name>
<dbReference type="EMBL" id="CCAG010013644">
    <property type="status" value="NOT_ANNOTATED_CDS"/>
    <property type="molecule type" value="Genomic_DNA"/>
</dbReference>
<dbReference type="VEuPathDB" id="VectorBase:GMOY010322"/>
<dbReference type="EnsemblMetazoa" id="GMOY010322-RA">
    <property type="protein sequence ID" value="GMOY010322-PA"/>
    <property type="gene ID" value="GMOY010322"/>
</dbReference>
<proteinExistence type="predicted"/>
<organism evidence="1 2">
    <name type="scientific">Glossina morsitans morsitans</name>
    <name type="common">Savannah tsetse fly</name>
    <dbReference type="NCBI Taxonomy" id="37546"/>
    <lineage>
        <taxon>Eukaryota</taxon>
        <taxon>Metazoa</taxon>
        <taxon>Ecdysozoa</taxon>
        <taxon>Arthropoda</taxon>
        <taxon>Hexapoda</taxon>
        <taxon>Insecta</taxon>
        <taxon>Pterygota</taxon>
        <taxon>Neoptera</taxon>
        <taxon>Endopterygota</taxon>
        <taxon>Diptera</taxon>
        <taxon>Brachycera</taxon>
        <taxon>Muscomorpha</taxon>
        <taxon>Hippoboscoidea</taxon>
        <taxon>Glossinidae</taxon>
        <taxon>Glossina</taxon>
    </lineage>
</organism>
<protein>
    <submittedName>
        <fullName evidence="1">Uncharacterized protein</fullName>
    </submittedName>
</protein>